<dbReference type="GO" id="GO:0006508">
    <property type="term" value="P:proteolysis"/>
    <property type="evidence" value="ECO:0007669"/>
    <property type="project" value="UniProtKB-KW"/>
</dbReference>
<dbReference type="PROSITE" id="PS50994">
    <property type="entry name" value="INTEGRASE"/>
    <property type="match status" value="1"/>
</dbReference>
<evidence type="ECO:0000256" key="17">
    <source>
        <dbReference type="PROSITE-ProRule" id="PRU00047"/>
    </source>
</evidence>
<dbReference type="EMBL" id="LBMM01012656">
    <property type="protein sequence ID" value="KMQ86071.1"/>
    <property type="molecule type" value="Genomic_DNA"/>
</dbReference>
<dbReference type="Pfam" id="PF22936">
    <property type="entry name" value="Pol_BBD"/>
    <property type="match status" value="1"/>
</dbReference>
<dbReference type="GO" id="GO:0005524">
    <property type="term" value="F:ATP binding"/>
    <property type="evidence" value="ECO:0007669"/>
    <property type="project" value="UniProtKB-KW"/>
</dbReference>
<evidence type="ECO:0000259" key="19">
    <source>
        <dbReference type="PROSITE" id="PS50158"/>
    </source>
</evidence>
<dbReference type="GO" id="GO:0006310">
    <property type="term" value="P:DNA recombination"/>
    <property type="evidence" value="ECO:0007669"/>
    <property type="project" value="UniProtKB-KW"/>
</dbReference>
<evidence type="ECO:0000256" key="10">
    <source>
        <dbReference type="ARBA" id="ARBA00022842"/>
    </source>
</evidence>
<accession>A0A0J7K7C5</accession>
<dbReference type="InterPro" id="IPR057670">
    <property type="entry name" value="SH3_retrovirus"/>
</dbReference>
<comment type="function">
    <text evidence="1">The aspartyl protease (PR) mediates the proteolytic cleavages of the Gag and Gag-Pol polyproteins after assembly of the VLP.</text>
</comment>
<dbReference type="InterPro" id="IPR001584">
    <property type="entry name" value="Integrase_cat-core"/>
</dbReference>
<dbReference type="Pfam" id="PF13976">
    <property type="entry name" value="gag_pre-integrs"/>
    <property type="match status" value="1"/>
</dbReference>
<keyword evidence="15" id="KW-0233">DNA recombination</keyword>
<keyword evidence="22" id="KW-1185">Reference proteome</keyword>
<dbReference type="SMART" id="SM00343">
    <property type="entry name" value="ZnF_C2HC"/>
    <property type="match status" value="1"/>
</dbReference>
<dbReference type="GO" id="GO:0003964">
    <property type="term" value="F:RNA-directed DNA polymerase activity"/>
    <property type="evidence" value="ECO:0007669"/>
    <property type="project" value="UniProtKB-KW"/>
</dbReference>
<proteinExistence type="predicted"/>
<keyword evidence="4" id="KW-0540">Nuclease</keyword>
<evidence type="ECO:0000256" key="7">
    <source>
        <dbReference type="ARBA" id="ARBA00022759"/>
    </source>
</evidence>
<dbReference type="GO" id="GO:0008270">
    <property type="term" value="F:zinc ion binding"/>
    <property type="evidence" value="ECO:0007669"/>
    <property type="project" value="UniProtKB-KW"/>
</dbReference>
<sequence>MATHIAKVKDLAYRLKMLDEPVSDSMIMTKILMTLPSSYQHFNTAWESTSQDQRTLSNLTARLTMEELRNKQVENQGNSAFAAKTKRRQTQGERKSDKPVGKCFKCGKVGHWKRDCRSKESNANNTKNEKSSVKTEDRGVAFVGQIESAAALIYQENTKAWYLDSGASQHMSSIRDWLVNYEELDSTIPVKTGSGKFIYAIGKGEIDIYAYDGNKWQCNYLTGVLYVPELKFNLFSLSSALDKGLELSSDSQKCKLRKDGIVIAVGDRHENLYKMKFKPCPSEIRNNGSEKACVHVKEDNQLEVWHQRLAHQNTTHVLKVLKKWGITATPKGNWFCEGCALGKMNRKPFQTSLSQTKEPGELIHMNLCGPMENPSIGNSRYFMLLKNDYSHYKFVYFIKEKSEVIEKLKIFLKRIKTEERKIKRLRTDNSLEFVNKEVQKILSQYGIKHERSVPYTPEQNGAIERENRTVVEAARSMLHAKKMPIKLWAEAVHTAIYVLNRTGTSSILGKNPYELWHGQTANKLEYKIFGTETFTHVPKQKRTKWDAKAKKGVFVGYDENTKEPETNNEITLPQEPEDSENDEEPEERQQKEQEYIQQNQQSNERQENMANQESGSEEELSSQKDNQQPIKEERKLRDRANIRKPLKYKEFALDIENLFVAESKQPLTYEEAIQSEDSEAWNKAMKEEKESLDRNQTWTLVDPPVDKQILQNRWVFKYKPTAESHTGKHKARLVVKGFS</sequence>
<dbReference type="InterPro" id="IPR013103">
    <property type="entry name" value="RVT_2"/>
</dbReference>
<dbReference type="InterPro" id="IPR025724">
    <property type="entry name" value="GAG-pre-integrase_dom"/>
</dbReference>
<keyword evidence="2" id="KW-1188">Viral release from host cell</keyword>
<keyword evidence="13" id="KW-0239">DNA-directed DNA polymerase</keyword>
<protein>
    <submittedName>
        <fullName evidence="21">Integrase core domain protein</fullName>
    </submittedName>
</protein>
<dbReference type="GO" id="GO:0003676">
    <property type="term" value="F:nucleic acid binding"/>
    <property type="evidence" value="ECO:0007669"/>
    <property type="project" value="InterPro"/>
</dbReference>
<keyword evidence="6" id="KW-0547">Nucleotide-binding</keyword>
<name>A0A0J7K7C5_LASNI</name>
<keyword evidence="5" id="KW-0479">Metal-binding</keyword>
<dbReference type="GO" id="GO:0003887">
    <property type="term" value="F:DNA-directed DNA polymerase activity"/>
    <property type="evidence" value="ECO:0007669"/>
    <property type="project" value="UniProtKB-KW"/>
</dbReference>
<keyword evidence="7" id="KW-0255">Endonuclease</keyword>
<dbReference type="AlphaFoldDB" id="A0A0J7K7C5"/>
<dbReference type="Pfam" id="PF25597">
    <property type="entry name" value="SH3_retrovirus"/>
    <property type="match status" value="1"/>
</dbReference>
<keyword evidence="17" id="KW-0863">Zinc-finger</keyword>
<dbReference type="InterPro" id="IPR054722">
    <property type="entry name" value="PolX-like_BBD"/>
</dbReference>
<dbReference type="Proteomes" id="UP000036403">
    <property type="component" value="Unassembled WGS sequence"/>
</dbReference>
<evidence type="ECO:0000313" key="22">
    <source>
        <dbReference type="Proteomes" id="UP000036403"/>
    </source>
</evidence>
<dbReference type="PANTHER" id="PTHR42648">
    <property type="entry name" value="TRANSPOSASE, PUTATIVE-RELATED"/>
    <property type="match status" value="1"/>
</dbReference>
<keyword evidence="10" id="KW-0460">Magnesium</keyword>
<evidence type="ECO:0000256" key="3">
    <source>
        <dbReference type="ARBA" id="ARBA00022670"/>
    </source>
</evidence>
<feature type="compositionally biased region" description="Basic and acidic residues" evidence="18">
    <location>
        <begin position="90"/>
        <end position="99"/>
    </location>
</feature>
<dbReference type="InterPro" id="IPR036397">
    <property type="entry name" value="RNaseH_sf"/>
</dbReference>
<keyword evidence="8" id="KW-0378">Hydrolase</keyword>
<keyword evidence="9" id="KW-0067">ATP-binding</keyword>
<evidence type="ECO:0000256" key="1">
    <source>
        <dbReference type="ARBA" id="ARBA00002180"/>
    </source>
</evidence>
<dbReference type="InterPro" id="IPR012337">
    <property type="entry name" value="RNaseH-like_sf"/>
</dbReference>
<dbReference type="Pfam" id="PF00665">
    <property type="entry name" value="rve"/>
    <property type="match status" value="1"/>
</dbReference>
<evidence type="ECO:0000256" key="12">
    <source>
        <dbReference type="ARBA" id="ARBA00022918"/>
    </source>
</evidence>
<keyword evidence="3" id="KW-0645">Protease</keyword>
<feature type="compositionally biased region" description="Acidic residues" evidence="18">
    <location>
        <begin position="575"/>
        <end position="586"/>
    </location>
</feature>
<dbReference type="OrthoDB" id="7758228at2759"/>
<dbReference type="GO" id="GO:0004519">
    <property type="term" value="F:endonuclease activity"/>
    <property type="evidence" value="ECO:0007669"/>
    <property type="project" value="UniProtKB-KW"/>
</dbReference>
<dbReference type="PaxDb" id="67767-A0A0J7K7C5"/>
<dbReference type="Pfam" id="PF14223">
    <property type="entry name" value="Retrotran_gag_2"/>
    <property type="match status" value="1"/>
</dbReference>
<evidence type="ECO:0000256" key="4">
    <source>
        <dbReference type="ARBA" id="ARBA00022722"/>
    </source>
</evidence>
<dbReference type="InterPro" id="IPR001878">
    <property type="entry name" value="Znf_CCHC"/>
</dbReference>
<dbReference type="InterPro" id="IPR039537">
    <property type="entry name" value="Retrotran_Ty1/copia-like"/>
</dbReference>
<organism evidence="21 22">
    <name type="scientific">Lasius niger</name>
    <name type="common">Black garden ant</name>
    <dbReference type="NCBI Taxonomy" id="67767"/>
    <lineage>
        <taxon>Eukaryota</taxon>
        <taxon>Metazoa</taxon>
        <taxon>Ecdysozoa</taxon>
        <taxon>Arthropoda</taxon>
        <taxon>Hexapoda</taxon>
        <taxon>Insecta</taxon>
        <taxon>Pterygota</taxon>
        <taxon>Neoptera</taxon>
        <taxon>Endopterygota</taxon>
        <taxon>Hymenoptera</taxon>
        <taxon>Apocrita</taxon>
        <taxon>Aculeata</taxon>
        <taxon>Formicoidea</taxon>
        <taxon>Formicidae</taxon>
        <taxon>Formicinae</taxon>
        <taxon>Lasius</taxon>
        <taxon>Lasius</taxon>
    </lineage>
</organism>
<keyword evidence="14" id="KW-0917">Virion maturation</keyword>
<dbReference type="InterPro" id="IPR036875">
    <property type="entry name" value="Znf_CCHC_sf"/>
</dbReference>
<dbReference type="Pfam" id="PF00098">
    <property type="entry name" value="zf-CCHC"/>
    <property type="match status" value="1"/>
</dbReference>
<reference evidence="21 22" key="1">
    <citation type="submission" date="2015-04" db="EMBL/GenBank/DDBJ databases">
        <title>Lasius niger genome sequencing.</title>
        <authorList>
            <person name="Konorov E.A."/>
            <person name="Nikitin M.A."/>
            <person name="Kirill M.V."/>
            <person name="Chang P."/>
        </authorList>
    </citation>
    <scope>NUCLEOTIDE SEQUENCE [LARGE SCALE GENOMIC DNA]</scope>
    <source>
        <tissue evidence="21">Whole</tissue>
    </source>
</reference>
<keyword evidence="16" id="KW-0511">Multifunctional enzyme</keyword>
<keyword evidence="12" id="KW-0695">RNA-directed DNA polymerase</keyword>
<evidence type="ECO:0000256" key="15">
    <source>
        <dbReference type="ARBA" id="ARBA00023172"/>
    </source>
</evidence>
<dbReference type="PANTHER" id="PTHR42648:SF11">
    <property type="entry name" value="TRANSPOSON TY4-P GAG-POL POLYPROTEIN"/>
    <property type="match status" value="1"/>
</dbReference>
<feature type="domain" description="Integrase catalytic" evidence="20">
    <location>
        <begin position="355"/>
        <end position="520"/>
    </location>
</feature>
<evidence type="ECO:0000256" key="9">
    <source>
        <dbReference type="ARBA" id="ARBA00022840"/>
    </source>
</evidence>
<comment type="caution">
    <text evidence="21">The sequence shown here is derived from an EMBL/GenBank/DDBJ whole genome shotgun (WGS) entry which is preliminary data.</text>
</comment>
<evidence type="ECO:0000256" key="6">
    <source>
        <dbReference type="ARBA" id="ARBA00022741"/>
    </source>
</evidence>
<feature type="region of interest" description="Disordered" evidence="18">
    <location>
        <begin position="556"/>
        <end position="638"/>
    </location>
</feature>
<keyword evidence="13" id="KW-0808">Transferase</keyword>
<dbReference type="STRING" id="67767.A0A0J7K7C5"/>
<dbReference type="PROSITE" id="PS50158">
    <property type="entry name" value="ZF_CCHC"/>
    <property type="match status" value="1"/>
</dbReference>
<dbReference type="Gene3D" id="4.10.60.10">
    <property type="entry name" value="Zinc finger, CCHC-type"/>
    <property type="match status" value="1"/>
</dbReference>
<keyword evidence="11" id="KW-0229">DNA integration</keyword>
<keyword evidence="13" id="KW-0548">Nucleotidyltransferase</keyword>
<evidence type="ECO:0000256" key="5">
    <source>
        <dbReference type="ARBA" id="ARBA00022723"/>
    </source>
</evidence>
<evidence type="ECO:0000259" key="20">
    <source>
        <dbReference type="PROSITE" id="PS50994"/>
    </source>
</evidence>
<feature type="region of interest" description="Disordered" evidence="18">
    <location>
        <begin position="73"/>
        <end position="99"/>
    </location>
</feature>
<evidence type="ECO:0000256" key="11">
    <source>
        <dbReference type="ARBA" id="ARBA00022908"/>
    </source>
</evidence>
<dbReference type="GO" id="GO:0008233">
    <property type="term" value="F:peptidase activity"/>
    <property type="evidence" value="ECO:0007669"/>
    <property type="project" value="UniProtKB-KW"/>
</dbReference>
<evidence type="ECO:0000256" key="16">
    <source>
        <dbReference type="ARBA" id="ARBA00023268"/>
    </source>
</evidence>
<evidence type="ECO:0000256" key="13">
    <source>
        <dbReference type="ARBA" id="ARBA00022932"/>
    </source>
</evidence>
<dbReference type="GO" id="GO:0015074">
    <property type="term" value="P:DNA integration"/>
    <property type="evidence" value="ECO:0007669"/>
    <property type="project" value="UniProtKB-KW"/>
</dbReference>
<evidence type="ECO:0000313" key="21">
    <source>
        <dbReference type="EMBL" id="KMQ86071.1"/>
    </source>
</evidence>
<keyword evidence="17" id="KW-0862">Zinc</keyword>
<dbReference type="Pfam" id="PF07727">
    <property type="entry name" value="RVT_2"/>
    <property type="match status" value="1"/>
</dbReference>
<evidence type="ECO:0000256" key="18">
    <source>
        <dbReference type="SAM" id="MobiDB-lite"/>
    </source>
</evidence>
<feature type="domain" description="CCHC-type" evidence="19">
    <location>
        <begin position="102"/>
        <end position="118"/>
    </location>
</feature>
<dbReference type="SUPFAM" id="SSF57756">
    <property type="entry name" value="Retrovirus zinc finger-like domains"/>
    <property type="match status" value="1"/>
</dbReference>
<dbReference type="Gene3D" id="3.30.420.10">
    <property type="entry name" value="Ribonuclease H-like superfamily/Ribonuclease H"/>
    <property type="match status" value="1"/>
</dbReference>
<evidence type="ECO:0000256" key="8">
    <source>
        <dbReference type="ARBA" id="ARBA00022801"/>
    </source>
</evidence>
<evidence type="ECO:0000256" key="14">
    <source>
        <dbReference type="ARBA" id="ARBA00023113"/>
    </source>
</evidence>
<dbReference type="SUPFAM" id="SSF53098">
    <property type="entry name" value="Ribonuclease H-like"/>
    <property type="match status" value="1"/>
</dbReference>
<evidence type="ECO:0000256" key="2">
    <source>
        <dbReference type="ARBA" id="ARBA00022612"/>
    </source>
</evidence>
<gene>
    <name evidence="21" type="ORF">RF55_15059</name>
</gene>